<accession>A0A376BUT9</accession>
<evidence type="ECO:0008006" key="3">
    <source>
        <dbReference type="Google" id="ProtNLM"/>
    </source>
</evidence>
<evidence type="ECO:0000313" key="1">
    <source>
        <dbReference type="EMBL" id="SSY80588.1"/>
    </source>
</evidence>
<dbReference type="EMBL" id="UFSO01000003">
    <property type="protein sequence ID" value="SSY80588.1"/>
    <property type="molecule type" value="Genomic_DNA"/>
</dbReference>
<dbReference type="SUPFAM" id="SSF54637">
    <property type="entry name" value="Thioesterase/thiol ester dehydrase-isomerase"/>
    <property type="match status" value="1"/>
</dbReference>
<keyword evidence="2" id="KW-1185">Reference proteome</keyword>
<dbReference type="Proteomes" id="UP000254209">
    <property type="component" value="Unassembled WGS sequence"/>
</dbReference>
<dbReference type="PIRSF" id="PIRSF020565">
    <property type="entry name" value="3Ho_Ac_ACP_DH_prd"/>
    <property type="match status" value="1"/>
</dbReference>
<evidence type="ECO:0000313" key="2">
    <source>
        <dbReference type="Proteomes" id="UP000254209"/>
    </source>
</evidence>
<dbReference type="InterPro" id="IPR016776">
    <property type="entry name" value="ApeP-like_dehydratase"/>
</dbReference>
<dbReference type="OrthoDB" id="9800188at2"/>
<dbReference type="Pfam" id="PF22817">
    <property type="entry name" value="ApeP-like"/>
    <property type="match status" value="1"/>
</dbReference>
<dbReference type="STRING" id="1120980.GCA_000745955_00963"/>
<sequence>MPDCPIVSPEILLPHSGRMVLLQRIVSYNETSLLAEAEIGANHILLPDGATGLPSYLGAEIMAQGVAAWAGAHALDRGETVRLGFLLGTRKLVFRQPEIAIGTQLSVYIQQSWQDNSGMGVFDCELRERVSGEVLLSGALNVYSPTSDGDLAALLGR</sequence>
<name>A0A376BUT9_9NEIS</name>
<protein>
    <recommendedName>
        <fullName evidence="3">(3R)-hydroxymyristoyl-ACP dehydratase</fullName>
    </recommendedName>
</protein>
<dbReference type="AlphaFoldDB" id="A0A376BUT9"/>
<dbReference type="Gene3D" id="3.10.129.10">
    <property type="entry name" value="Hotdog Thioesterase"/>
    <property type="match status" value="1"/>
</dbReference>
<dbReference type="InterPro" id="IPR029069">
    <property type="entry name" value="HotDog_dom_sf"/>
</dbReference>
<gene>
    <name evidence="1" type="ORF">NCTC10283_02148</name>
</gene>
<reference evidence="1 2" key="1">
    <citation type="submission" date="2018-06" db="EMBL/GenBank/DDBJ databases">
        <authorList>
            <consortium name="Pathogen Informatics"/>
            <person name="Doyle S."/>
        </authorList>
    </citation>
    <scope>NUCLEOTIDE SEQUENCE [LARGE SCALE GENOMIC DNA]</scope>
    <source>
        <strain evidence="1 2">NCTC10283</strain>
    </source>
</reference>
<organism evidence="1 2">
    <name type="scientific">Alysiella crassa</name>
    <dbReference type="NCBI Taxonomy" id="153491"/>
    <lineage>
        <taxon>Bacteria</taxon>
        <taxon>Pseudomonadati</taxon>
        <taxon>Pseudomonadota</taxon>
        <taxon>Betaproteobacteria</taxon>
        <taxon>Neisseriales</taxon>
        <taxon>Neisseriaceae</taxon>
        <taxon>Alysiella</taxon>
    </lineage>
</organism>
<proteinExistence type="predicted"/>
<dbReference type="RefSeq" id="WP_034292184.1">
    <property type="nucleotide sequence ID" value="NZ_CP091519.2"/>
</dbReference>